<dbReference type="HAMAP" id="MF_00385">
    <property type="entry name" value="Ribosomal_bS16"/>
    <property type="match status" value="1"/>
</dbReference>
<evidence type="ECO:0000313" key="4">
    <source>
        <dbReference type="EMBL" id="WPU63769.1"/>
    </source>
</evidence>
<name>A0AAX4HKK7_9BACT</name>
<dbReference type="EMBL" id="CP139487">
    <property type="protein sequence ID" value="WPU63769.1"/>
    <property type="molecule type" value="Genomic_DNA"/>
</dbReference>
<dbReference type="AlphaFoldDB" id="A0AAX4HKK7"/>
<evidence type="ECO:0000256" key="1">
    <source>
        <dbReference type="ARBA" id="ARBA00022980"/>
    </source>
</evidence>
<evidence type="ECO:0000313" key="5">
    <source>
        <dbReference type="Proteomes" id="UP001324634"/>
    </source>
</evidence>
<keyword evidence="1 3" id="KW-0689">Ribosomal protein</keyword>
<dbReference type="InterPro" id="IPR000307">
    <property type="entry name" value="Ribosomal_bS16"/>
</dbReference>
<protein>
    <recommendedName>
        <fullName evidence="3">Small ribosomal subunit protein bS16</fullName>
    </recommendedName>
</protein>
<dbReference type="GO" id="GO:0006412">
    <property type="term" value="P:translation"/>
    <property type="evidence" value="ECO:0007669"/>
    <property type="project" value="UniProtKB-UniRule"/>
</dbReference>
<dbReference type="GO" id="GO:0003735">
    <property type="term" value="F:structural constituent of ribosome"/>
    <property type="evidence" value="ECO:0007669"/>
    <property type="project" value="InterPro"/>
</dbReference>
<dbReference type="SUPFAM" id="SSF54565">
    <property type="entry name" value="Ribosomal protein S16"/>
    <property type="match status" value="1"/>
</dbReference>
<comment type="similarity">
    <text evidence="3">Belongs to the bacterial ribosomal protein bS16 family.</text>
</comment>
<proteinExistence type="inferred from homology"/>
<dbReference type="NCBIfam" id="TIGR00002">
    <property type="entry name" value="S16"/>
    <property type="match status" value="1"/>
</dbReference>
<dbReference type="Gene3D" id="3.30.1320.10">
    <property type="match status" value="1"/>
</dbReference>
<keyword evidence="2 3" id="KW-0687">Ribonucleoprotein</keyword>
<dbReference type="KEGG" id="psti:SOO65_13830"/>
<evidence type="ECO:0000256" key="3">
    <source>
        <dbReference type="HAMAP-Rule" id="MF_00385"/>
    </source>
</evidence>
<dbReference type="PANTHER" id="PTHR12919">
    <property type="entry name" value="30S RIBOSOMAL PROTEIN S16"/>
    <property type="match status" value="1"/>
</dbReference>
<sequence>MVKIRMARGGRKNRPVYTIVATNSRSPRDGQFLEKLGQYDPKSAETIKFVNVEGIKSWLSKGAQLSDTVRTLLKNNNIKL</sequence>
<dbReference type="RefSeq" id="WP_321391131.1">
    <property type="nucleotide sequence ID" value="NZ_CP139487.1"/>
</dbReference>
<dbReference type="Proteomes" id="UP001324634">
    <property type="component" value="Chromosome"/>
</dbReference>
<reference evidence="4 5" key="1">
    <citation type="submission" date="2023-11" db="EMBL/GenBank/DDBJ databases">
        <title>Peredibacter starrii A3.12.</title>
        <authorList>
            <person name="Mitchell R.J."/>
        </authorList>
    </citation>
    <scope>NUCLEOTIDE SEQUENCE [LARGE SCALE GENOMIC DNA]</scope>
    <source>
        <strain evidence="4 5">A3.12</strain>
    </source>
</reference>
<dbReference type="InterPro" id="IPR023803">
    <property type="entry name" value="Ribosomal_bS16_dom_sf"/>
</dbReference>
<gene>
    <name evidence="3 4" type="primary">rpsP</name>
    <name evidence="4" type="ORF">SOO65_13830</name>
</gene>
<dbReference type="Pfam" id="PF00886">
    <property type="entry name" value="Ribosomal_S16"/>
    <property type="match status" value="1"/>
</dbReference>
<accession>A0AAX4HKK7</accession>
<evidence type="ECO:0000256" key="2">
    <source>
        <dbReference type="ARBA" id="ARBA00023274"/>
    </source>
</evidence>
<dbReference type="GO" id="GO:0005737">
    <property type="term" value="C:cytoplasm"/>
    <property type="evidence" value="ECO:0007669"/>
    <property type="project" value="UniProtKB-ARBA"/>
</dbReference>
<organism evidence="4 5">
    <name type="scientific">Peredibacter starrii</name>
    <dbReference type="NCBI Taxonomy" id="28202"/>
    <lineage>
        <taxon>Bacteria</taxon>
        <taxon>Pseudomonadati</taxon>
        <taxon>Bdellovibrionota</taxon>
        <taxon>Bacteriovoracia</taxon>
        <taxon>Bacteriovoracales</taxon>
        <taxon>Bacteriovoracaceae</taxon>
        <taxon>Peredibacter</taxon>
    </lineage>
</organism>
<dbReference type="GO" id="GO:0015935">
    <property type="term" value="C:small ribosomal subunit"/>
    <property type="evidence" value="ECO:0007669"/>
    <property type="project" value="TreeGrafter"/>
</dbReference>
<dbReference type="PANTHER" id="PTHR12919:SF20">
    <property type="entry name" value="SMALL RIBOSOMAL SUBUNIT PROTEIN BS16M"/>
    <property type="match status" value="1"/>
</dbReference>
<keyword evidence="5" id="KW-1185">Reference proteome</keyword>